<accession>A0A8T1SS78</accession>
<feature type="region of interest" description="Disordered" evidence="1">
    <location>
        <begin position="59"/>
        <end position="83"/>
    </location>
</feature>
<keyword evidence="3" id="KW-1185">Reference proteome</keyword>
<evidence type="ECO:0000313" key="3">
    <source>
        <dbReference type="Proteomes" id="UP000765507"/>
    </source>
</evidence>
<feature type="non-terminal residue" evidence="2">
    <location>
        <position position="83"/>
    </location>
</feature>
<gene>
    <name evidence="2" type="primary">ZNF750</name>
    <name evidence="2" type="ORF">G0U57_000407</name>
</gene>
<protein>
    <submittedName>
        <fullName evidence="2">Zinc finger protein 750</fullName>
    </submittedName>
</protein>
<dbReference type="OrthoDB" id="8933073at2759"/>
<dbReference type="AlphaFoldDB" id="A0A8T1SS78"/>
<name>A0A8T1SS78_CHESE</name>
<dbReference type="EMBL" id="JAHGAV010000105">
    <property type="protein sequence ID" value="KAG6932032.1"/>
    <property type="molecule type" value="Genomic_DNA"/>
</dbReference>
<feature type="compositionally biased region" description="Polar residues" evidence="1">
    <location>
        <begin position="59"/>
        <end position="74"/>
    </location>
</feature>
<proteinExistence type="predicted"/>
<organism evidence="2 3">
    <name type="scientific">Chelydra serpentina</name>
    <name type="common">Snapping turtle</name>
    <name type="synonym">Testudo serpentina</name>
    <dbReference type="NCBI Taxonomy" id="8475"/>
    <lineage>
        <taxon>Eukaryota</taxon>
        <taxon>Metazoa</taxon>
        <taxon>Chordata</taxon>
        <taxon>Craniata</taxon>
        <taxon>Vertebrata</taxon>
        <taxon>Euteleostomi</taxon>
        <taxon>Archelosauria</taxon>
        <taxon>Testudinata</taxon>
        <taxon>Testudines</taxon>
        <taxon>Cryptodira</taxon>
        <taxon>Durocryptodira</taxon>
        <taxon>Americhelydia</taxon>
        <taxon>Chelydroidea</taxon>
        <taxon>Chelydridae</taxon>
        <taxon>Chelydra</taxon>
    </lineage>
</organism>
<comment type="caution">
    <text evidence="2">The sequence shown here is derived from an EMBL/GenBank/DDBJ whole genome shotgun (WGS) entry which is preliminary data.</text>
</comment>
<sequence>SPGRPSPTNFTQTSHVCEGLFDLSSKSSSTVTGKYDQQEENFSAFRLARKSTDQSTLLQNMQNQQDRDSSTSVHITGEDTHIQ</sequence>
<reference evidence="2 3" key="1">
    <citation type="journal article" date="2020" name="G3 (Bethesda)">
        <title>Draft Genome of the Common Snapping Turtle, Chelydra serpentina, a Model for Phenotypic Plasticity in Reptiles.</title>
        <authorList>
            <person name="Das D."/>
            <person name="Singh S.K."/>
            <person name="Bierstedt J."/>
            <person name="Erickson A."/>
            <person name="Galli G.L.J."/>
            <person name="Crossley D.A. 2nd"/>
            <person name="Rhen T."/>
        </authorList>
    </citation>
    <scope>NUCLEOTIDE SEQUENCE [LARGE SCALE GENOMIC DNA]</scope>
    <source>
        <strain evidence="2">KW</strain>
    </source>
</reference>
<evidence type="ECO:0000256" key="1">
    <source>
        <dbReference type="SAM" id="MobiDB-lite"/>
    </source>
</evidence>
<feature type="non-terminal residue" evidence="2">
    <location>
        <position position="1"/>
    </location>
</feature>
<evidence type="ECO:0000313" key="2">
    <source>
        <dbReference type="EMBL" id="KAG6932032.1"/>
    </source>
</evidence>
<dbReference type="Proteomes" id="UP000765507">
    <property type="component" value="Unassembled WGS sequence"/>
</dbReference>